<evidence type="ECO:0000259" key="7">
    <source>
        <dbReference type="Pfam" id="PF00266"/>
    </source>
</evidence>
<keyword evidence="4 8" id="KW-0808">Transferase</keyword>
<dbReference type="GO" id="GO:0030170">
    <property type="term" value="F:pyridoxal phosphate binding"/>
    <property type="evidence" value="ECO:0007669"/>
    <property type="project" value="InterPro"/>
</dbReference>
<name>A0A7W9QG20_9ACTN</name>
<dbReference type="InterPro" id="IPR015422">
    <property type="entry name" value="PyrdxlP-dep_Trfase_small"/>
</dbReference>
<dbReference type="InterPro" id="IPR015424">
    <property type="entry name" value="PyrdxlP-dep_Trfase"/>
</dbReference>
<reference evidence="8 9" key="1">
    <citation type="submission" date="2020-08" db="EMBL/GenBank/DDBJ databases">
        <title>Genomic Encyclopedia of Type Strains, Phase III (KMG-III): the genomes of soil and plant-associated and newly described type strains.</title>
        <authorList>
            <person name="Whitman W."/>
        </authorList>
    </citation>
    <scope>NUCLEOTIDE SEQUENCE [LARGE SCALE GENOMIC DNA]</scope>
    <source>
        <strain evidence="8 9">CECT 8305</strain>
    </source>
</reference>
<dbReference type="Pfam" id="PF00266">
    <property type="entry name" value="Aminotran_5"/>
    <property type="match status" value="1"/>
</dbReference>
<dbReference type="CDD" id="cd06453">
    <property type="entry name" value="SufS_like"/>
    <property type="match status" value="1"/>
</dbReference>
<comment type="catalytic activity">
    <reaction evidence="6">
        <text>(sulfur carrier)-H + L-cysteine = (sulfur carrier)-SH + L-alanine</text>
        <dbReference type="Rhea" id="RHEA:43892"/>
        <dbReference type="Rhea" id="RHEA-COMP:14737"/>
        <dbReference type="Rhea" id="RHEA-COMP:14739"/>
        <dbReference type="ChEBI" id="CHEBI:29917"/>
        <dbReference type="ChEBI" id="CHEBI:35235"/>
        <dbReference type="ChEBI" id="CHEBI:57972"/>
        <dbReference type="ChEBI" id="CHEBI:64428"/>
        <dbReference type="EC" id="2.8.1.7"/>
    </reaction>
</comment>
<comment type="cofactor">
    <cofactor evidence="1">
        <name>pyridoxal 5'-phosphate</name>
        <dbReference type="ChEBI" id="CHEBI:597326"/>
    </cofactor>
</comment>
<dbReference type="Gene3D" id="3.90.1150.10">
    <property type="entry name" value="Aspartate Aminotransferase, domain 1"/>
    <property type="match status" value="1"/>
</dbReference>
<organism evidence="8 9">
    <name type="scientific">Streptomyces zagrosensis</name>
    <dbReference type="NCBI Taxonomy" id="1042984"/>
    <lineage>
        <taxon>Bacteria</taxon>
        <taxon>Bacillati</taxon>
        <taxon>Actinomycetota</taxon>
        <taxon>Actinomycetes</taxon>
        <taxon>Kitasatosporales</taxon>
        <taxon>Streptomycetaceae</taxon>
        <taxon>Streptomyces</taxon>
    </lineage>
</organism>
<proteinExistence type="inferred from homology"/>
<evidence type="ECO:0000256" key="1">
    <source>
        <dbReference type="ARBA" id="ARBA00001933"/>
    </source>
</evidence>
<dbReference type="InterPro" id="IPR010970">
    <property type="entry name" value="Cys_dSase_SufS"/>
</dbReference>
<dbReference type="PANTHER" id="PTHR43586">
    <property type="entry name" value="CYSTEINE DESULFURASE"/>
    <property type="match status" value="1"/>
</dbReference>
<evidence type="ECO:0000256" key="6">
    <source>
        <dbReference type="ARBA" id="ARBA00050776"/>
    </source>
</evidence>
<dbReference type="GO" id="GO:0016829">
    <property type="term" value="F:lyase activity"/>
    <property type="evidence" value="ECO:0007669"/>
    <property type="project" value="UniProtKB-KW"/>
</dbReference>
<dbReference type="PANTHER" id="PTHR43586:SF8">
    <property type="entry name" value="CYSTEINE DESULFURASE 1, CHLOROPLASTIC"/>
    <property type="match status" value="1"/>
</dbReference>
<dbReference type="InterPro" id="IPR000192">
    <property type="entry name" value="Aminotrans_V_dom"/>
</dbReference>
<comment type="similarity">
    <text evidence="2">Belongs to the class-V pyridoxal-phosphate-dependent aminotransferase family. Csd subfamily.</text>
</comment>
<dbReference type="Proteomes" id="UP000588098">
    <property type="component" value="Unassembled WGS sequence"/>
</dbReference>
<feature type="domain" description="Aminotransferase class V" evidence="7">
    <location>
        <begin position="30"/>
        <end position="404"/>
    </location>
</feature>
<dbReference type="EMBL" id="JACHJL010000017">
    <property type="protein sequence ID" value="MBB5938562.1"/>
    <property type="molecule type" value="Genomic_DNA"/>
</dbReference>
<dbReference type="AlphaFoldDB" id="A0A7W9QG20"/>
<evidence type="ECO:0000256" key="5">
    <source>
        <dbReference type="ARBA" id="ARBA00022898"/>
    </source>
</evidence>
<comment type="caution">
    <text evidence="8">The sequence shown here is derived from an EMBL/GenBank/DDBJ whole genome shotgun (WGS) entry which is preliminary data.</text>
</comment>
<evidence type="ECO:0000256" key="3">
    <source>
        <dbReference type="ARBA" id="ARBA00012239"/>
    </source>
</evidence>
<evidence type="ECO:0000256" key="2">
    <source>
        <dbReference type="ARBA" id="ARBA00010447"/>
    </source>
</evidence>
<protein>
    <recommendedName>
        <fullName evidence="3">cysteine desulfurase</fullName>
        <ecNumber evidence="3">2.8.1.7</ecNumber>
    </recommendedName>
</protein>
<evidence type="ECO:0000313" key="8">
    <source>
        <dbReference type="EMBL" id="MBB5938562.1"/>
    </source>
</evidence>
<sequence>MSTASIALDANEVRQHFPYFTDISSALSPIYLDNAATSQRVQEAIGAVVSSMTHRNSNVHRGTYDLAVAATEQFEADRQTIASFVGAQANEIVFTKNATEALNLLAHCLREADAPYGLRQDDTIVVTEMEHHSNIVPWRQAARATGCHVRYMRPAADGRVDISTLHDAITTRTKIVALAHVSHLLGTLTDLAPIVERAHQVGAMVVVDAAQSAPHLPIDVTDLAADFLVFTGHKMCGPTGIGVLWGRTELLHALPPFLGGGNTLDDLSLTDMTFAAPPQRFEAGTPPIAEVAGLAAAATFLSSLGMERIRRHDRTLTAHALQRLRADRRVAVLGPYDPEQRGAVISFVMEGHDPMHLAQRLSAAGIAVRAGNMCAQLAHDRLNLRSSIRLSTYLYNTTDDIDALIDALPSPRMVLT</sequence>
<evidence type="ECO:0000313" key="9">
    <source>
        <dbReference type="Proteomes" id="UP000588098"/>
    </source>
</evidence>
<dbReference type="RefSeq" id="WP_184576429.1">
    <property type="nucleotide sequence ID" value="NZ_JACHJL010000017.1"/>
</dbReference>
<dbReference type="InterPro" id="IPR015421">
    <property type="entry name" value="PyrdxlP-dep_Trfase_major"/>
</dbReference>
<dbReference type="EC" id="2.8.1.7" evidence="3"/>
<keyword evidence="8" id="KW-0456">Lyase</keyword>
<gene>
    <name evidence="8" type="ORF">FHS42_005651</name>
</gene>
<keyword evidence="9" id="KW-1185">Reference proteome</keyword>
<evidence type="ECO:0000256" key="4">
    <source>
        <dbReference type="ARBA" id="ARBA00022679"/>
    </source>
</evidence>
<dbReference type="GO" id="GO:0006534">
    <property type="term" value="P:cysteine metabolic process"/>
    <property type="evidence" value="ECO:0007669"/>
    <property type="project" value="InterPro"/>
</dbReference>
<accession>A0A7W9QG20</accession>
<keyword evidence="5" id="KW-0663">Pyridoxal phosphate</keyword>
<dbReference type="GO" id="GO:0031071">
    <property type="term" value="F:cysteine desulfurase activity"/>
    <property type="evidence" value="ECO:0007669"/>
    <property type="project" value="UniProtKB-EC"/>
</dbReference>
<dbReference type="SUPFAM" id="SSF53383">
    <property type="entry name" value="PLP-dependent transferases"/>
    <property type="match status" value="1"/>
</dbReference>
<dbReference type="Gene3D" id="3.40.640.10">
    <property type="entry name" value="Type I PLP-dependent aspartate aminotransferase-like (Major domain)"/>
    <property type="match status" value="1"/>
</dbReference>